<reference evidence="1" key="1">
    <citation type="submission" date="2018-05" db="EMBL/GenBank/DDBJ databases">
        <authorList>
            <person name="Lanie J.A."/>
            <person name="Ng W.-L."/>
            <person name="Kazmierczak K.M."/>
            <person name="Andrzejewski T.M."/>
            <person name="Davidsen T.M."/>
            <person name="Wayne K.J."/>
            <person name="Tettelin H."/>
            <person name="Glass J.I."/>
            <person name="Rusch D."/>
            <person name="Podicherti R."/>
            <person name="Tsui H.-C.T."/>
            <person name="Winkler M.E."/>
        </authorList>
    </citation>
    <scope>NUCLEOTIDE SEQUENCE</scope>
</reference>
<organism evidence="1">
    <name type="scientific">marine metagenome</name>
    <dbReference type="NCBI Taxonomy" id="408172"/>
    <lineage>
        <taxon>unclassified sequences</taxon>
        <taxon>metagenomes</taxon>
        <taxon>ecological metagenomes</taxon>
    </lineage>
</organism>
<feature type="non-terminal residue" evidence="1">
    <location>
        <position position="75"/>
    </location>
</feature>
<protein>
    <submittedName>
        <fullName evidence="1">Uncharacterized protein</fullName>
    </submittedName>
</protein>
<evidence type="ECO:0000313" key="1">
    <source>
        <dbReference type="EMBL" id="SVB66346.1"/>
    </source>
</evidence>
<accession>A0A382FTE0</accession>
<name>A0A382FTE0_9ZZZZ</name>
<proteinExistence type="predicted"/>
<dbReference type="AlphaFoldDB" id="A0A382FTE0"/>
<gene>
    <name evidence="1" type="ORF">METZ01_LOCUS219200</name>
</gene>
<dbReference type="EMBL" id="UINC01051780">
    <property type="protein sequence ID" value="SVB66346.1"/>
    <property type="molecule type" value="Genomic_DNA"/>
</dbReference>
<sequence length="75" mass="8280">MSGTVHWAPERSCCKAGWTRRSPDRPACGRGPGLRVTRSNDPLWGAVHDLSHRHELPVIRAVVLEARQAEGVTEV</sequence>